<evidence type="ECO:0000313" key="3">
    <source>
        <dbReference type="Proteomes" id="UP000241201"/>
    </source>
</evidence>
<evidence type="ECO:0000313" key="2">
    <source>
        <dbReference type="EMBL" id="PST35551.1"/>
    </source>
</evidence>
<proteinExistence type="predicted"/>
<gene>
    <name evidence="2" type="ORF">C7U55_12830</name>
    <name evidence="1" type="ORF">LJD69_11590</name>
</gene>
<dbReference type="Proteomes" id="UP000241201">
    <property type="component" value="Unassembled WGS sequence"/>
</dbReference>
<dbReference type="EMBL" id="JAJDKZ010000042">
    <property type="protein sequence ID" value="MCB8611233.1"/>
    <property type="molecule type" value="Genomic_DNA"/>
</dbReference>
<dbReference type="RefSeq" id="WP_106988891.1">
    <property type="nucleotide sequence ID" value="NZ_JAJDKR010000042.1"/>
</dbReference>
<dbReference type="AlphaFoldDB" id="A0A2T3FJT9"/>
<evidence type="ECO:0000313" key="1">
    <source>
        <dbReference type="EMBL" id="MCB8611233.1"/>
    </source>
</evidence>
<dbReference type="Proteomes" id="UP001198439">
    <property type="component" value="Unassembled WGS sequence"/>
</dbReference>
<sequence length="286" mass="34346">MKRKAVKIRSNQNYINDDSYKNMGMYTMMFYEDFCRAFSIDLNLKENGNSFYKIDSKNQKLIQLLEQDDYMFLSDNLDKLLADNISDLLLYGNANIEVIKIFDKENKLVKLFFKPFGSVFNLNIGNYEYCFFKMSIKKINKNDVICFKLKDFGYGRYYFKRIFKKLNKIDPLLEFDNNNLTEETINKIDFSLLKIGHKLGWNGRKNSNKYLSEPYMLYLRIQFLKNKEKWLKILLKKYNKKLISLGEKYGFTGEIEYKQIATNLDDLYEQFEQGIIDTKQFYEKMY</sequence>
<name>A0A2T3FJT9_9FIRM</name>
<keyword evidence="3" id="KW-1185">Reference proteome</keyword>
<accession>A0A2T3FJT9</accession>
<reference evidence="1" key="3">
    <citation type="submission" date="2021-10" db="EMBL/GenBank/DDBJ databases">
        <title>Collection of gut derived symbiotic bacterial strains cultured from healthy donors.</title>
        <authorList>
            <person name="Lin H."/>
            <person name="Littmann E."/>
            <person name="Kohout C."/>
            <person name="Pamer E.G."/>
        </authorList>
    </citation>
    <scope>NUCLEOTIDE SEQUENCE</scope>
    <source>
        <strain evidence="1">DFI.4.48</strain>
    </source>
</reference>
<reference evidence="2" key="2">
    <citation type="journal article" date="2019" name="Int. J. Syst. Evol. Microbiol.">
        <title>Faecalibacillus intestinalis gen. nov., sp. nov. and Faecalibacillus faecis sp. nov., isolated from human faeces.</title>
        <authorList>
            <person name="Seo B."/>
            <person name="Jeon K."/>
            <person name="Baek I."/>
            <person name="Lee Y.M."/>
            <person name="Baek K."/>
            <person name="Ko G."/>
        </authorList>
    </citation>
    <scope>NUCLEOTIDE SEQUENCE</scope>
    <source>
        <strain evidence="2">SNUG30370</strain>
    </source>
</reference>
<dbReference type="GeneID" id="77471964"/>
<organism evidence="2 3">
    <name type="scientific">Faecalibacillus faecis</name>
    <dbReference type="NCBI Taxonomy" id="1982628"/>
    <lineage>
        <taxon>Bacteria</taxon>
        <taxon>Bacillati</taxon>
        <taxon>Bacillota</taxon>
        <taxon>Erysipelotrichia</taxon>
        <taxon>Erysipelotrichales</taxon>
        <taxon>Coprobacillaceae</taxon>
        <taxon>Faecalibacillus</taxon>
    </lineage>
</organism>
<reference evidence="3" key="1">
    <citation type="submission" date="2018-03" db="EMBL/GenBank/DDBJ databases">
        <title>Lachnoclostridium SNUG30370 gen.nov., sp.nov., isolated from human faeces.</title>
        <authorList>
            <person name="Seo B."/>
            <person name="Jeon K."/>
            <person name="Ko G."/>
        </authorList>
    </citation>
    <scope>NUCLEOTIDE SEQUENCE [LARGE SCALE GENOMIC DNA]</scope>
    <source>
        <strain evidence="3">SNUG30370</strain>
    </source>
</reference>
<protein>
    <submittedName>
        <fullName evidence="2">Uncharacterized protein</fullName>
    </submittedName>
</protein>
<dbReference type="EMBL" id="PYLP01000031">
    <property type="protein sequence ID" value="PST35551.1"/>
    <property type="molecule type" value="Genomic_DNA"/>
</dbReference>
<comment type="caution">
    <text evidence="2">The sequence shown here is derived from an EMBL/GenBank/DDBJ whole genome shotgun (WGS) entry which is preliminary data.</text>
</comment>